<keyword evidence="5 18" id="KW-1133">Transmembrane helix</keyword>
<dbReference type="GO" id="GO:0032870">
    <property type="term" value="P:cellular response to hormone stimulus"/>
    <property type="evidence" value="ECO:0007669"/>
    <property type="project" value="TreeGrafter"/>
</dbReference>
<reference evidence="21" key="3">
    <citation type="submission" date="2025-09" db="UniProtKB">
        <authorList>
            <consortium name="Ensembl"/>
        </authorList>
    </citation>
    <scope>IDENTIFICATION</scope>
</reference>
<feature type="transmembrane region" description="Helical" evidence="18">
    <location>
        <begin position="113"/>
        <end position="133"/>
    </location>
</feature>
<dbReference type="InterPro" id="IPR017452">
    <property type="entry name" value="GPCR_Rhodpsn_7TM"/>
</dbReference>
<dbReference type="FunFam" id="1.20.1070.10:FF:000190">
    <property type="entry name" value="Vasopressin V2 receptor"/>
    <property type="match status" value="1"/>
</dbReference>
<evidence type="ECO:0000256" key="7">
    <source>
        <dbReference type="ARBA" id="ARBA00023136"/>
    </source>
</evidence>
<dbReference type="GO" id="GO:0005000">
    <property type="term" value="F:vasopressin receptor activity"/>
    <property type="evidence" value="ECO:0007669"/>
    <property type="project" value="InterPro"/>
</dbReference>
<evidence type="ECO:0000259" key="20">
    <source>
        <dbReference type="PROSITE" id="PS50262"/>
    </source>
</evidence>
<protein>
    <recommendedName>
        <fullName evidence="2">Vasopressin V2 receptor</fullName>
    </recommendedName>
    <alternativeName>
        <fullName evidence="13">AVPR V2</fullName>
    </alternativeName>
    <alternativeName>
        <fullName evidence="15">Antidiuretic hormone receptor</fullName>
    </alternativeName>
    <alternativeName>
        <fullName evidence="14">Renal-type arginine vasopressin receptor</fullName>
    </alternativeName>
</protein>
<dbReference type="InterPro" id="IPR000276">
    <property type="entry name" value="GPCR_Rhodpsn"/>
</dbReference>
<dbReference type="Pfam" id="PF00001">
    <property type="entry name" value="7tm_1"/>
    <property type="match status" value="1"/>
</dbReference>
<dbReference type="PRINTS" id="PR00237">
    <property type="entry name" value="GPCRRHODOPSN"/>
</dbReference>
<comment type="subunit">
    <text evidence="17">Interacts with ARRDC4. Identified in a complex containing at least ARRDC4, V2R and HGS. Interacts with TMEM147.</text>
</comment>
<gene>
    <name evidence="21" type="primary">AVPR2</name>
    <name evidence="21" type="synonym">LOC108876513</name>
</gene>
<dbReference type="PRINTS" id="PR00896">
    <property type="entry name" value="VASOPRESSINR"/>
</dbReference>
<dbReference type="GO" id="GO:0005886">
    <property type="term" value="C:plasma membrane"/>
    <property type="evidence" value="ECO:0007669"/>
    <property type="project" value="UniProtKB-SubCell"/>
</dbReference>
<evidence type="ECO:0000256" key="6">
    <source>
        <dbReference type="ARBA" id="ARBA00023040"/>
    </source>
</evidence>
<accession>A0A4W6EUM0</accession>
<reference evidence="22" key="1">
    <citation type="submission" date="2015-09" db="EMBL/GenBank/DDBJ databases">
        <authorList>
            <person name="Sai Rama Sridatta P."/>
        </authorList>
    </citation>
    <scope>NUCLEOTIDE SEQUENCE [LARGE SCALE GENOMIC DNA]</scope>
</reference>
<proteinExistence type="inferred from homology"/>
<dbReference type="GO" id="GO:0001992">
    <property type="term" value="P:regulation of systemic arterial blood pressure by vasopressin"/>
    <property type="evidence" value="ECO:0007669"/>
    <property type="project" value="TreeGrafter"/>
</dbReference>
<evidence type="ECO:0000256" key="9">
    <source>
        <dbReference type="ARBA" id="ARBA00023170"/>
    </source>
</evidence>
<dbReference type="InterPro" id="IPR001817">
    <property type="entry name" value="Vasoprsn_rcpt"/>
</dbReference>
<dbReference type="PANTHER" id="PTHR24241">
    <property type="entry name" value="NEUROPEPTIDE RECEPTOR-RELATED G-PROTEIN COUPLED RECEPTOR"/>
    <property type="match status" value="1"/>
</dbReference>
<dbReference type="Gene3D" id="1.20.1070.10">
    <property type="entry name" value="Rhodopsin 7-helix transmembrane proteins"/>
    <property type="match status" value="1"/>
</dbReference>
<evidence type="ECO:0000256" key="19">
    <source>
        <dbReference type="SAM" id="MobiDB-lite"/>
    </source>
</evidence>
<keyword evidence="3" id="KW-1003">Cell membrane</keyword>
<comment type="similarity">
    <text evidence="18">Belongs to the G-protein coupled receptor 1 family. Vasopressin/oxytocin receptor subfamily.</text>
</comment>
<evidence type="ECO:0000256" key="15">
    <source>
        <dbReference type="ARBA" id="ARBA00032198"/>
    </source>
</evidence>
<evidence type="ECO:0000256" key="10">
    <source>
        <dbReference type="ARBA" id="ARBA00023180"/>
    </source>
</evidence>
<keyword evidence="4 18" id="KW-0812">Transmembrane</keyword>
<reference evidence="21" key="2">
    <citation type="submission" date="2025-08" db="UniProtKB">
        <authorList>
            <consortium name="Ensembl"/>
        </authorList>
    </citation>
    <scope>IDENTIFICATION</scope>
</reference>
<dbReference type="GO" id="GO:0045907">
    <property type="term" value="P:positive regulation of vasoconstriction"/>
    <property type="evidence" value="ECO:0007669"/>
    <property type="project" value="TreeGrafter"/>
</dbReference>
<comment type="subcellular location">
    <subcellularLocation>
        <location evidence="1 18">Cell membrane</location>
        <topology evidence="1 18">Multi-pass membrane protein</topology>
    </subcellularLocation>
</comment>
<keyword evidence="11 18" id="KW-0807">Transducer</keyword>
<evidence type="ECO:0000256" key="16">
    <source>
        <dbReference type="ARBA" id="ARBA00045632"/>
    </source>
</evidence>
<evidence type="ECO:0000313" key="21">
    <source>
        <dbReference type="Ensembl" id="ENSLCAP00010040906.1"/>
    </source>
</evidence>
<dbReference type="PRINTS" id="PR00898">
    <property type="entry name" value="VASOPRSNV2R"/>
</dbReference>
<dbReference type="AlphaFoldDB" id="A0A4W6EUM0"/>
<feature type="transmembrane region" description="Helical" evidence="18">
    <location>
        <begin position="313"/>
        <end position="333"/>
    </location>
</feature>
<feature type="compositionally biased region" description="Low complexity" evidence="19">
    <location>
        <begin position="393"/>
        <end position="408"/>
    </location>
</feature>
<evidence type="ECO:0000256" key="13">
    <source>
        <dbReference type="ARBA" id="ARBA00029706"/>
    </source>
</evidence>
<evidence type="ECO:0000256" key="5">
    <source>
        <dbReference type="ARBA" id="ARBA00022989"/>
    </source>
</evidence>
<evidence type="ECO:0000256" key="2">
    <source>
        <dbReference type="ARBA" id="ARBA00014011"/>
    </source>
</evidence>
<feature type="transmembrane region" description="Helical" evidence="18">
    <location>
        <begin position="192"/>
        <end position="214"/>
    </location>
</feature>
<organism evidence="21 22">
    <name type="scientific">Lates calcarifer</name>
    <name type="common">Barramundi</name>
    <name type="synonym">Holocentrus calcarifer</name>
    <dbReference type="NCBI Taxonomy" id="8187"/>
    <lineage>
        <taxon>Eukaryota</taxon>
        <taxon>Metazoa</taxon>
        <taxon>Chordata</taxon>
        <taxon>Craniata</taxon>
        <taxon>Vertebrata</taxon>
        <taxon>Euteleostomi</taxon>
        <taxon>Actinopterygii</taxon>
        <taxon>Neopterygii</taxon>
        <taxon>Teleostei</taxon>
        <taxon>Neoteleostei</taxon>
        <taxon>Acanthomorphata</taxon>
        <taxon>Carangaria</taxon>
        <taxon>Carangaria incertae sedis</taxon>
        <taxon>Centropomidae</taxon>
        <taxon>Lates</taxon>
    </lineage>
</organism>
<evidence type="ECO:0000256" key="11">
    <source>
        <dbReference type="ARBA" id="ARBA00023224"/>
    </source>
</evidence>
<keyword evidence="10 18" id="KW-0325">Glycoprotein</keyword>
<feature type="transmembrane region" description="Helical" evidence="18">
    <location>
        <begin position="345"/>
        <end position="367"/>
    </location>
</feature>
<feature type="transmembrane region" description="Helical" evidence="18">
    <location>
        <begin position="79"/>
        <end position="101"/>
    </location>
</feature>
<name>A0A4W6EUM0_LATCA</name>
<dbReference type="PROSITE" id="PS00237">
    <property type="entry name" value="G_PROTEIN_RECEP_F1_1"/>
    <property type="match status" value="1"/>
</dbReference>
<keyword evidence="6 18" id="KW-0297">G-protein coupled receptor</keyword>
<evidence type="ECO:0000256" key="3">
    <source>
        <dbReference type="ARBA" id="ARBA00022475"/>
    </source>
</evidence>
<keyword evidence="9 18" id="KW-0675">Receptor</keyword>
<feature type="transmembrane region" description="Helical" evidence="18">
    <location>
        <begin position="239"/>
        <end position="263"/>
    </location>
</feature>
<feature type="region of interest" description="Disordered" evidence="19">
    <location>
        <begin position="389"/>
        <end position="408"/>
    </location>
</feature>
<evidence type="ECO:0000256" key="14">
    <source>
        <dbReference type="ARBA" id="ARBA00031479"/>
    </source>
</evidence>
<evidence type="ECO:0000256" key="4">
    <source>
        <dbReference type="ARBA" id="ARBA00022692"/>
    </source>
</evidence>
<evidence type="ECO:0000256" key="8">
    <source>
        <dbReference type="ARBA" id="ARBA00023139"/>
    </source>
</evidence>
<evidence type="ECO:0000256" key="12">
    <source>
        <dbReference type="ARBA" id="ARBA00023288"/>
    </source>
</evidence>
<dbReference type="SUPFAM" id="SSF81321">
    <property type="entry name" value="Family A G protein-coupled receptor-like"/>
    <property type="match status" value="1"/>
</dbReference>
<dbReference type="Proteomes" id="UP000314980">
    <property type="component" value="Unassembled WGS sequence"/>
</dbReference>
<evidence type="ECO:0000256" key="17">
    <source>
        <dbReference type="ARBA" id="ARBA00046856"/>
    </source>
</evidence>
<dbReference type="InterPro" id="IPR000161">
    <property type="entry name" value="Vprsn_rcpt_V2"/>
</dbReference>
<feature type="transmembrane region" description="Helical" evidence="18">
    <location>
        <begin position="153"/>
        <end position="171"/>
    </location>
</feature>
<keyword evidence="22" id="KW-1185">Reference proteome</keyword>
<dbReference type="PANTHER" id="PTHR24241:SF20">
    <property type="entry name" value="VASOPRESSIN V2 RECEPTOR"/>
    <property type="match status" value="1"/>
</dbReference>
<feature type="domain" description="G-protein coupled receptors family 1 profile" evidence="20">
    <location>
        <begin position="92"/>
        <end position="364"/>
    </location>
</feature>
<dbReference type="CDD" id="cd15388">
    <property type="entry name" value="7tmA_V2R"/>
    <property type="match status" value="1"/>
</dbReference>
<dbReference type="Ensembl" id="ENSLCAT00010041909.1">
    <property type="protein sequence ID" value="ENSLCAP00010040906.1"/>
    <property type="gene ID" value="ENSLCAG00010019162.1"/>
</dbReference>
<sequence length="408" mass="45475">MESISVETDWDGLALSSLVATGRSNFSSSPLFVSELNSFNASHSGGSLFGLFPENGSTTTPHTMPQPRVRDLGLARAEIAVLGLVLALTTLGNSFVLWVLLRRRKHNAPMHVFMVNLCVADLVVALFQVLPQLIWDITERFQGPDLLCRSIKYLQIVGMFASSYMIVAMTVDRHHAICCPLQAYRGGAVSRWNTPVMVAWGLALVLSIPQVFIFSRSEVAPGEFECWGHFAEPWGLKAYVTWMTVAVFLLPALIITICQIRIFREIHNNIYLKFKKDDERARERGRRASGGGGRDGRGGHITKAMSKTVRMTLVIVLVYTICWSPFFIVQLWAAWDPNPPDQGVAFTILMLLASLNSCTNPWIYTAFSSSVSRELQNLLHCWSRTGRRGSLPDDSTTTHTSTTKDSLY</sequence>
<dbReference type="PROSITE" id="PS50262">
    <property type="entry name" value="G_PROTEIN_RECEP_F1_2"/>
    <property type="match status" value="1"/>
</dbReference>
<dbReference type="GeneTree" id="ENSGT01050000244882"/>
<evidence type="ECO:0000256" key="18">
    <source>
        <dbReference type="RuleBase" id="RU046427"/>
    </source>
</evidence>
<evidence type="ECO:0000313" key="22">
    <source>
        <dbReference type="Proteomes" id="UP000314980"/>
    </source>
</evidence>
<evidence type="ECO:0000256" key="1">
    <source>
        <dbReference type="ARBA" id="ARBA00004651"/>
    </source>
</evidence>
<keyword evidence="12" id="KW-0449">Lipoprotein</keyword>
<dbReference type="GO" id="GO:0042277">
    <property type="term" value="F:peptide binding"/>
    <property type="evidence" value="ECO:0007669"/>
    <property type="project" value="TreeGrafter"/>
</dbReference>
<keyword evidence="7 18" id="KW-0472">Membrane</keyword>
<keyword evidence="8" id="KW-0564">Palmitate</keyword>
<comment type="function">
    <text evidence="16">Receptor for arginine vasopressin. The activity of this receptor is mediated by G proteins which activate adenylate cyclase. Involved in renal water reabsorption.</text>
</comment>